<dbReference type="eggNOG" id="COG2378">
    <property type="taxonomic scope" value="Bacteria"/>
</dbReference>
<dbReference type="PROSITE" id="PS52050">
    <property type="entry name" value="WYL"/>
    <property type="match status" value="1"/>
</dbReference>
<evidence type="ECO:0000259" key="1">
    <source>
        <dbReference type="Pfam" id="PF13280"/>
    </source>
</evidence>
<sequence length="344" mass="40827">MSRGTNLKFKLIYLMRIMLEKTDDEHALTMPQIMKELEKYDVTAERKSIYADFEDMRNKFGIEILKEQRGPKTYYHVGKREFELAEVKLLVDAIQSSKFITRTKSRELIEKVKRFVSEYQGKTLQRQVFMDDRVKAMNESVFYNVDEVYTAINENRKIRFKYYKWDINKKLVARNHDNWFVVSPWVLTWVDENYYMIAYDDWAQMVKSYRVDKMMRISITEDERSGQKEFKEYDMANVSKTTFAMYGGDRRNVRIRFENTLCGVFLDRFGKNITFYPVDENHSELNVDVTVSQHFFGWLFGLGPRVQLVGPDDVVEELREYVAAYMESINYPSPKGNGLVTAQS</sequence>
<evidence type="ECO:0000313" key="4">
    <source>
        <dbReference type="Proteomes" id="UP000005753"/>
    </source>
</evidence>
<feature type="domain" description="WYL" evidence="1">
    <location>
        <begin position="145"/>
        <end position="217"/>
    </location>
</feature>
<dbReference type="Proteomes" id="UP000005753">
    <property type="component" value="Chromosome"/>
</dbReference>
<dbReference type="AlphaFoldDB" id="I5AX22"/>
<dbReference type="Pfam" id="PF25583">
    <property type="entry name" value="WCX"/>
    <property type="match status" value="1"/>
</dbReference>
<dbReference type="InterPro" id="IPR026881">
    <property type="entry name" value="WYL_dom"/>
</dbReference>
<evidence type="ECO:0000313" key="3">
    <source>
        <dbReference type="EMBL" id="EIM58345.1"/>
    </source>
</evidence>
<accession>I5AX22</accession>
<evidence type="ECO:0000259" key="2">
    <source>
        <dbReference type="Pfam" id="PF25583"/>
    </source>
</evidence>
<dbReference type="InterPro" id="IPR051534">
    <property type="entry name" value="CBASS_pafABC_assoc_protein"/>
</dbReference>
<dbReference type="EMBL" id="CM001487">
    <property type="protein sequence ID" value="EIM58345.1"/>
    <property type="molecule type" value="Genomic_DNA"/>
</dbReference>
<dbReference type="SUPFAM" id="SSF46785">
    <property type="entry name" value="Winged helix' DNA-binding domain"/>
    <property type="match status" value="1"/>
</dbReference>
<feature type="domain" description="WCX" evidence="2">
    <location>
        <begin position="250"/>
        <end position="325"/>
    </location>
</feature>
<dbReference type="HOGENOM" id="CLU_053686_0_0_9"/>
<keyword evidence="4" id="KW-1185">Reference proteome</keyword>
<reference evidence="3 4" key="2">
    <citation type="submission" date="2012-02" db="EMBL/GenBank/DDBJ databases">
        <title>Improved High-Quality Draft sequence of Eubacterium cellulosolvens 6.</title>
        <authorList>
            <consortium name="US DOE Joint Genome Institute"/>
            <person name="Lucas S."/>
            <person name="Han J."/>
            <person name="Lapidus A."/>
            <person name="Cheng J.-F."/>
            <person name="Goodwin L."/>
            <person name="Pitluck S."/>
            <person name="Peters L."/>
            <person name="Mikhailova N."/>
            <person name="Gu W."/>
            <person name="Detter J.C."/>
            <person name="Han C."/>
            <person name="Tapia R."/>
            <person name="Land M."/>
            <person name="Hauser L."/>
            <person name="Kyrpides N."/>
            <person name="Ivanova N."/>
            <person name="Pagani I."/>
            <person name="Johnson E."/>
            <person name="Mukhopadhyay B."/>
            <person name="Anderson I."/>
            <person name="Woyke T."/>
        </authorList>
    </citation>
    <scope>NUCLEOTIDE SEQUENCE [LARGE SCALE GENOMIC DNA]</scope>
    <source>
        <strain evidence="3 4">6</strain>
    </source>
</reference>
<dbReference type="PANTHER" id="PTHR34580">
    <property type="match status" value="1"/>
</dbReference>
<dbReference type="InterPro" id="IPR057727">
    <property type="entry name" value="WCX_dom"/>
</dbReference>
<reference evidence="3 4" key="1">
    <citation type="submission" date="2010-08" db="EMBL/GenBank/DDBJ databases">
        <authorList>
            <consortium name="US DOE Joint Genome Institute (JGI-PGF)"/>
            <person name="Lucas S."/>
            <person name="Copeland A."/>
            <person name="Lapidus A."/>
            <person name="Cheng J.-F."/>
            <person name="Bruce D."/>
            <person name="Goodwin L."/>
            <person name="Pitluck S."/>
            <person name="Land M.L."/>
            <person name="Hauser L."/>
            <person name="Chang Y.-J."/>
            <person name="Anderson I.J."/>
            <person name="Johnson E."/>
            <person name="Mulhopadhyay B."/>
            <person name="Kyrpides N."/>
            <person name="Woyke T.J."/>
        </authorList>
    </citation>
    <scope>NUCLEOTIDE SEQUENCE [LARGE SCALE GENOMIC DNA]</scope>
    <source>
        <strain evidence="3 4">6</strain>
    </source>
</reference>
<gene>
    <name evidence="3" type="ORF">EubceDRAFT1_2634</name>
</gene>
<dbReference type="STRING" id="633697.EubceDRAFT1_2634"/>
<dbReference type="OrthoDB" id="9772503at2"/>
<organism evidence="3 4">
    <name type="scientific">Eubacterium cellulosolvens (strain ATCC 43171 / JCM 9499 / 6)</name>
    <name type="common">Cillobacterium cellulosolvens</name>
    <dbReference type="NCBI Taxonomy" id="633697"/>
    <lineage>
        <taxon>Bacteria</taxon>
        <taxon>Bacillati</taxon>
        <taxon>Bacillota</taxon>
        <taxon>Clostridia</taxon>
        <taxon>Eubacteriales</taxon>
        <taxon>Eubacteriaceae</taxon>
        <taxon>Eubacterium</taxon>
    </lineage>
</organism>
<protein>
    <submittedName>
        <fullName evidence="3">Uncharacterized protein</fullName>
    </submittedName>
</protein>
<proteinExistence type="predicted"/>
<dbReference type="Pfam" id="PF13280">
    <property type="entry name" value="WYL"/>
    <property type="match status" value="1"/>
</dbReference>
<name>I5AX22_EUBC6</name>
<dbReference type="PANTHER" id="PTHR34580:SF1">
    <property type="entry name" value="PROTEIN PAFC"/>
    <property type="match status" value="1"/>
</dbReference>
<dbReference type="InterPro" id="IPR036390">
    <property type="entry name" value="WH_DNA-bd_sf"/>
</dbReference>